<gene>
    <name evidence="2" type="ORF">WJ68_16210</name>
</gene>
<sequence>MTTCHEQDDRYAALTEKIAQLKREAEGLGLVCSFFFRAPRAASAPVAYVLIGESAEDVEQARAEKR</sequence>
<evidence type="ECO:0000313" key="2">
    <source>
        <dbReference type="EMBL" id="KVN83454.1"/>
    </source>
</evidence>
<name>A0ABD4DZR0_9BURK</name>
<dbReference type="EMBL" id="LPAD01000071">
    <property type="protein sequence ID" value="KVN83454.1"/>
    <property type="molecule type" value="Genomic_DNA"/>
</dbReference>
<comment type="caution">
    <text evidence="2">The sequence shown here is derived from an EMBL/GenBank/DDBJ whole genome shotgun (WGS) entry which is preliminary data.</text>
</comment>
<dbReference type="RefSeq" id="WP_060040299.1">
    <property type="nucleotide sequence ID" value="NZ_LPAD01000071.1"/>
</dbReference>
<protein>
    <submittedName>
        <fullName evidence="2">Uncharacterized protein</fullName>
    </submittedName>
</protein>
<accession>A0ABD4DZR0</accession>
<keyword evidence="1" id="KW-0175">Coiled coil</keyword>
<proteinExistence type="predicted"/>
<dbReference type="AlphaFoldDB" id="A0ABD4DZR0"/>
<organism evidence="2 3">
    <name type="scientific">Burkholderia ubonensis</name>
    <dbReference type="NCBI Taxonomy" id="101571"/>
    <lineage>
        <taxon>Bacteria</taxon>
        <taxon>Pseudomonadati</taxon>
        <taxon>Pseudomonadota</taxon>
        <taxon>Betaproteobacteria</taxon>
        <taxon>Burkholderiales</taxon>
        <taxon>Burkholderiaceae</taxon>
        <taxon>Burkholderia</taxon>
        <taxon>Burkholderia cepacia complex</taxon>
    </lineage>
</organism>
<reference evidence="2 3" key="1">
    <citation type="submission" date="2015-11" db="EMBL/GenBank/DDBJ databases">
        <title>Expanding the genomic diversity of Burkholderia species for the development of highly accurate diagnostics.</title>
        <authorList>
            <person name="Sahl J."/>
            <person name="Keim P."/>
            <person name="Wagner D."/>
        </authorList>
    </citation>
    <scope>NUCLEOTIDE SEQUENCE [LARGE SCALE GENOMIC DNA]</scope>
    <source>
        <strain evidence="2 3">MSMB1585WGS</strain>
    </source>
</reference>
<dbReference type="Proteomes" id="UP000057910">
    <property type="component" value="Unassembled WGS sequence"/>
</dbReference>
<evidence type="ECO:0000256" key="1">
    <source>
        <dbReference type="SAM" id="Coils"/>
    </source>
</evidence>
<evidence type="ECO:0000313" key="3">
    <source>
        <dbReference type="Proteomes" id="UP000057910"/>
    </source>
</evidence>
<feature type="coiled-coil region" evidence="1">
    <location>
        <begin position="4"/>
        <end position="31"/>
    </location>
</feature>